<evidence type="ECO:0000313" key="1">
    <source>
        <dbReference type="EMBL" id="AKJ64143.1"/>
    </source>
</evidence>
<organism evidence="1 2">
    <name type="scientific">Kiritimatiella glycovorans</name>
    <dbReference type="NCBI Taxonomy" id="1307763"/>
    <lineage>
        <taxon>Bacteria</taxon>
        <taxon>Pseudomonadati</taxon>
        <taxon>Kiritimatiellota</taxon>
        <taxon>Kiritimatiellia</taxon>
        <taxon>Kiritimatiellales</taxon>
        <taxon>Kiritimatiellaceae</taxon>
        <taxon>Kiritimatiella</taxon>
    </lineage>
</organism>
<evidence type="ECO:0000313" key="2">
    <source>
        <dbReference type="Proteomes" id="UP000035268"/>
    </source>
</evidence>
<dbReference type="GO" id="GO:0003677">
    <property type="term" value="F:DNA binding"/>
    <property type="evidence" value="ECO:0007669"/>
    <property type="project" value="InterPro"/>
</dbReference>
<protein>
    <submittedName>
        <fullName evidence="1">PemK-like protein</fullName>
    </submittedName>
</protein>
<dbReference type="SUPFAM" id="SSF50118">
    <property type="entry name" value="Cell growth inhibitor/plasmid maintenance toxic component"/>
    <property type="match status" value="1"/>
</dbReference>
<dbReference type="AlphaFoldDB" id="A0A0G3ECU8"/>
<dbReference type="STRING" id="1307763.L21SP4_00880"/>
<dbReference type="OrthoDB" id="129434at2"/>
<name>A0A0G3ECU8_9BACT</name>
<accession>A0A0G3ECU8</accession>
<reference evidence="2" key="1">
    <citation type="submission" date="2015-02" db="EMBL/GenBank/DDBJ databases">
        <title>Description and complete genome sequence of the first cultured representative of the subdivision 5 of the Verrucomicrobia phylum.</title>
        <authorList>
            <person name="Spring S."/>
            <person name="Bunk B."/>
            <person name="Sproer C."/>
            <person name="Klenk H.-P."/>
        </authorList>
    </citation>
    <scope>NUCLEOTIDE SEQUENCE [LARGE SCALE GENOMIC DNA]</scope>
    <source>
        <strain evidence="2">L21-Fru-AB</strain>
    </source>
</reference>
<proteinExistence type="predicted"/>
<dbReference type="Pfam" id="PF02452">
    <property type="entry name" value="PemK_toxin"/>
    <property type="match status" value="1"/>
</dbReference>
<keyword evidence="2" id="KW-1185">Reference proteome</keyword>
<dbReference type="Gene3D" id="2.30.30.110">
    <property type="match status" value="1"/>
</dbReference>
<gene>
    <name evidence="1" type="ORF">L21SP4_00880</name>
</gene>
<dbReference type="RefSeq" id="WP_052881505.1">
    <property type="nucleotide sequence ID" value="NZ_CP010904.1"/>
</dbReference>
<dbReference type="InterPro" id="IPR003477">
    <property type="entry name" value="PemK-like"/>
</dbReference>
<reference evidence="1 2" key="2">
    <citation type="journal article" date="2016" name="ISME J.">
        <title>Characterization of the first cultured representative of Verrucomicrobia subdivision 5 indicates the proposal of a novel phylum.</title>
        <authorList>
            <person name="Spring S."/>
            <person name="Bunk B."/>
            <person name="Sproer C."/>
            <person name="Schumann P."/>
            <person name="Rohde M."/>
            <person name="Tindall B.J."/>
            <person name="Klenk H.P."/>
        </authorList>
    </citation>
    <scope>NUCLEOTIDE SEQUENCE [LARGE SCALE GENOMIC DNA]</scope>
    <source>
        <strain evidence="1 2">L21-Fru-AB</strain>
    </source>
</reference>
<dbReference type="InterPro" id="IPR011067">
    <property type="entry name" value="Plasmid_toxin/cell-grow_inhib"/>
</dbReference>
<dbReference type="KEGG" id="vbl:L21SP4_00880"/>
<sequence length="110" mass="12605">MRRGELYRVKRPSTRDPRRFRIFAVVSRQVLIESRFSTVICAPVYTAYEGLTTQVPVGTDEGMKHDCGIHCDELVSIPKAMLTDFVSTLPREKILRLDEALRTALELHND</sequence>
<dbReference type="EMBL" id="CP010904">
    <property type="protein sequence ID" value="AKJ64143.1"/>
    <property type="molecule type" value="Genomic_DNA"/>
</dbReference>
<dbReference type="Proteomes" id="UP000035268">
    <property type="component" value="Chromosome"/>
</dbReference>